<keyword evidence="7" id="KW-1185">Reference proteome</keyword>
<evidence type="ECO:0000313" key="6">
    <source>
        <dbReference type="EMBL" id="WGW13943.1"/>
    </source>
</evidence>
<dbReference type="EMBL" id="CP090958">
    <property type="protein sequence ID" value="WGW13943.1"/>
    <property type="molecule type" value="Genomic_DNA"/>
</dbReference>
<dbReference type="Pfam" id="PF00005">
    <property type="entry name" value="ABC_tran"/>
    <property type="match status" value="1"/>
</dbReference>
<evidence type="ECO:0000256" key="1">
    <source>
        <dbReference type="ARBA" id="ARBA00005417"/>
    </source>
</evidence>
<dbReference type="CDD" id="cd03262">
    <property type="entry name" value="ABC_HisP_GlnQ"/>
    <property type="match status" value="1"/>
</dbReference>
<dbReference type="InterPro" id="IPR003593">
    <property type="entry name" value="AAA+_ATPase"/>
</dbReference>
<comment type="similarity">
    <text evidence="1">Belongs to the ABC transporter superfamily.</text>
</comment>
<dbReference type="SUPFAM" id="SSF52540">
    <property type="entry name" value="P-loop containing nucleoside triphosphate hydrolases"/>
    <property type="match status" value="1"/>
</dbReference>
<dbReference type="PIRSF" id="PIRSF039085">
    <property type="entry name" value="ABC_ATPase_HisP"/>
    <property type="match status" value="1"/>
</dbReference>
<dbReference type="InterPro" id="IPR030679">
    <property type="entry name" value="ABC_ATPase_HisP-typ"/>
</dbReference>
<evidence type="ECO:0000256" key="3">
    <source>
        <dbReference type="ARBA" id="ARBA00022741"/>
    </source>
</evidence>
<accession>A0ABY8QYB7</accession>
<evidence type="ECO:0000256" key="2">
    <source>
        <dbReference type="ARBA" id="ARBA00022448"/>
    </source>
</evidence>
<reference evidence="6 7" key="1">
    <citation type="submission" date="2023-05" db="EMBL/GenBank/DDBJ databases">
        <title>Lithophilousrod everest ZFBP1038 complete genpme.</title>
        <authorList>
            <person name="Tian M."/>
        </authorList>
    </citation>
    <scope>NUCLEOTIDE SEQUENCE [LARGE SCALE GENOMIC DNA]</scope>
    <source>
        <strain evidence="6 7">ZFBP1038</strain>
    </source>
</reference>
<dbReference type="InterPro" id="IPR003439">
    <property type="entry name" value="ABC_transporter-like_ATP-bd"/>
</dbReference>
<keyword evidence="3" id="KW-0547">Nucleotide-binding</keyword>
<dbReference type="InterPro" id="IPR050086">
    <property type="entry name" value="MetN_ABC_transporter-like"/>
</dbReference>
<dbReference type="GO" id="GO:0005524">
    <property type="term" value="F:ATP binding"/>
    <property type="evidence" value="ECO:0007669"/>
    <property type="project" value="UniProtKB-KW"/>
</dbReference>
<dbReference type="PANTHER" id="PTHR43166">
    <property type="entry name" value="AMINO ACID IMPORT ATP-BINDING PROTEIN"/>
    <property type="match status" value="1"/>
</dbReference>
<dbReference type="PANTHER" id="PTHR43166:SF4">
    <property type="entry name" value="PHOSPHONATES IMPORT ATP-BINDING PROTEIN PHNC"/>
    <property type="match status" value="1"/>
</dbReference>
<proteinExistence type="inferred from homology"/>
<dbReference type="InterPro" id="IPR027417">
    <property type="entry name" value="P-loop_NTPase"/>
</dbReference>
<evidence type="ECO:0000256" key="4">
    <source>
        <dbReference type="ARBA" id="ARBA00022840"/>
    </source>
</evidence>
<sequence length="253" mass="27450">MNAFIQLRNVHKSFGHVEVLKGAELEVNSGEVLCLLGRSGSGKSTLLRCINQLESIDEGAIHVGGELLGAQWHRGKLRALKDSQITAQRREIGMVFQQFNLFPHLSILENVIEAPIRVLGLSSAKAKQRATDLLEQVGLGDKQASYPNQLSGGQQQRAAIARALAMRPKVMLFDEPTSALDPELVGEVLEVMQGLAASGMTMIVVTHEFGFAREAADIVAYMHDGTIIEKGSPEIVLATPADERTRAFISAVK</sequence>
<dbReference type="Proteomes" id="UP001209083">
    <property type="component" value="Chromosome"/>
</dbReference>
<dbReference type="Gene3D" id="3.40.50.300">
    <property type="entry name" value="P-loop containing nucleotide triphosphate hydrolases"/>
    <property type="match status" value="1"/>
</dbReference>
<evidence type="ECO:0000313" key="7">
    <source>
        <dbReference type="Proteomes" id="UP001209083"/>
    </source>
</evidence>
<feature type="domain" description="ABC transporter" evidence="5">
    <location>
        <begin position="5"/>
        <end position="249"/>
    </location>
</feature>
<protein>
    <submittedName>
        <fullName evidence="6">Amino acid ABC transporter ATP-binding protein</fullName>
    </submittedName>
</protein>
<name>A0ABY8QYB7_9MICO</name>
<gene>
    <name evidence="6" type="ORF">LWF01_09470</name>
</gene>
<dbReference type="RefSeq" id="WP_349640767.1">
    <property type="nucleotide sequence ID" value="NZ_CP090958.1"/>
</dbReference>
<dbReference type="InterPro" id="IPR017871">
    <property type="entry name" value="ABC_transporter-like_CS"/>
</dbReference>
<organism evidence="6 7">
    <name type="scientific">Saxibacter everestensis</name>
    <dbReference type="NCBI Taxonomy" id="2909229"/>
    <lineage>
        <taxon>Bacteria</taxon>
        <taxon>Bacillati</taxon>
        <taxon>Actinomycetota</taxon>
        <taxon>Actinomycetes</taxon>
        <taxon>Micrococcales</taxon>
        <taxon>Brevibacteriaceae</taxon>
        <taxon>Saxibacter</taxon>
    </lineage>
</organism>
<evidence type="ECO:0000259" key="5">
    <source>
        <dbReference type="PROSITE" id="PS50893"/>
    </source>
</evidence>
<keyword evidence="4 6" id="KW-0067">ATP-binding</keyword>
<dbReference type="PROSITE" id="PS00211">
    <property type="entry name" value="ABC_TRANSPORTER_1"/>
    <property type="match status" value="1"/>
</dbReference>
<dbReference type="PROSITE" id="PS50893">
    <property type="entry name" value="ABC_TRANSPORTER_2"/>
    <property type="match status" value="1"/>
</dbReference>
<keyword evidence="2" id="KW-0813">Transport</keyword>
<dbReference type="SMART" id="SM00382">
    <property type="entry name" value="AAA"/>
    <property type="match status" value="1"/>
</dbReference>